<evidence type="ECO:0000313" key="4">
    <source>
        <dbReference type="EMBL" id="KAL1862767.1"/>
    </source>
</evidence>
<dbReference type="EMBL" id="JAZHXJ010000383">
    <property type="protein sequence ID" value="KAL1862767.1"/>
    <property type="molecule type" value="Genomic_DNA"/>
</dbReference>
<comment type="similarity">
    <text evidence="2">Belongs to the major facilitator superfamily. Monocarboxylate porter (TC 2.A.1.13) family.</text>
</comment>
<accession>A0ABR3WIU4</accession>
<dbReference type="Gene3D" id="1.20.1250.20">
    <property type="entry name" value="MFS general substrate transporter like domains"/>
    <property type="match status" value="2"/>
</dbReference>
<keyword evidence="5" id="KW-1185">Reference proteome</keyword>
<keyword evidence="3" id="KW-0472">Membrane</keyword>
<protein>
    <recommendedName>
        <fullName evidence="6">Major facilitator superfamily (MFS) profile domain-containing protein</fullName>
    </recommendedName>
</protein>
<dbReference type="InterPro" id="IPR036259">
    <property type="entry name" value="MFS_trans_sf"/>
</dbReference>
<dbReference type="InterPro" id="IPR050327">
    <property type="entry name" value="Proton-linked_MCT"/>
</dbReference>
<feature type="transmembrane region" description="Helical" evidence="3">
    <location>
        <begin position="89"/>
        <end position="108"/>
    </location>
</feature>
<feature type="transmembrane region" description="Helical" evidence="3">
    <location>
        <begin position="356"/>
        <end position="379"/>
    </location>
</feature>
<evidence type="ECO:0000313" key="5">
    <source>
        <dbReference type="Proteomes" id="UP001586593"/>
    </source>
</evidence>
<proteinExistence type="inferred from homology"/>
<reference evidence="4 5" key="1">
    <citation type="journal article" date="2024" name="Commun. Biol.">
        <title>Comparative genomic analysis of thermophilic fungi reveals convergent evolutionary adaptations and gene losses.</title>
        <authorList>
            <person name="Steindorff A.S."/>
            <person name="Aguilar-Pontes M.V."/>
            <person name="Robinson A.J."/>
            <person name="Andreopoulos B."/>
            <person name="LaButti K."/>
            <person name="Kuo A."/>
            <person name="Mondo S."/>
            <person name="Riley R."/>
            <person name="Otillar R."/>
            <person name="Haridas S."/>
            <person name="Lipzen A."/>
            <person name="Grimwood J."/>
            <person name="Schmutz J."/>
            <person name="Clum A."/>
            <person name="Reid I.D."/>
            <person name="Moisan M.C."/>
            <person name="Butler G."/>
            <person name="Nguyen T.T.M."/>
            <person name="Dewar K."/>
            <person name="Conant G."/>
            <person name="Drula E."/>
            <person name="Henrissat B."/>
            <person name="Hansel C."/>
            <person name="Singer S."/>
            <person name="Hutchinson M.I."/>
            <person name="de Vries R.P."/>
            <person name="Natvig D.O."/>
            <person name="Powell A.J."/>
            <person name="Tsang A."/>
            <person name="Grigoriev I.V."/>
        </authorList>
    </citation>
    <scope>NUCLEOTIDE SEQUENCE [LARGE SCALE GENOMIC DNA]</scope>
    <source>
        <strain evidence="4 5">ATCC 24622</strain>
    </source>
</reference>
<feature type="transmembrane region" description="Helical" evidence="3">
    <location>
        <begin position="27"/>
        <end position="46"/>
    </location>
</feature>
<dbReference type="Proteomes" id="UP001586593">
    <property type="component" value="Unassembled WGS sequence"/>
</dbReference>
<comment type="caution">
    <text evidence="4">The sequence shown here is derived from an EMBL/GenBank/DDBJ whole genome shotgun (WGS) entry which is preliminary data.</text>
</comment>
<feature type="transmembrane region" description="Helical" evidence="3">
    <location>
        <begin position="178"/>
        <end position="198"/>
    </location>
</feature>
<comment type="subcellular location">
    <subcellularLocation>
        <location evidence="1">Membrane</location>
        <topology evidence="1">Multi-pass membrane protein</topology>
    </subcellularLocation>
</comment>
<feature type="transmembrane region" description="Helical" evidence="3">
    <location>
        <begin position="399"/>
        <end position="419"/>
    </location>
</feature>
<gene>
    <name evidence="4" type="ORF">VTK73DRAFT_6666</name>
</gene>
<evidence type="ECO:0000256" key="3">
    <source>
        <dbReference type="SAM" id="Phobius"/>
    </source>
</evidence>
<feature type="transmembrane region" description="Helical" evidence="3">
    <location>
        <begin position="58"/>
        <end position="80"/>
    </location>
</feature>
<feature type="transmembrane region" description="Helical" evidence="3">
    <location>
        <begin position="289"/>
        <end position="308"/>
    </location>
</feature>
<name>A0ABR3WIU4_9PEZI</name>
<keyword evidence="3" id="KW-1133">Transmembrane helix</keyword>
<dbReference type="PANTHER" id="PTHR11360">
    <property type="entry name" value="MONOCARBOXYLATE TRANSPORTER"/>
    <property type="match status" value="1"/>
</dbReference>
<feature type="transmembrane region" description="Helical" evidence="3">
    <location>
        <begin position="114"/>
        <end position="135"/>
    </location>
</feature>
<dbReference type="SUPFAM" id="SSF103473">
    <property type="entry name" value="MFS general substrate transporter"/>
    <property type="match status" value="1"/>
</dbReference>
<dbReference type="PANTHER" id="PTHR11360:SF287">
    <property type="entry name" value="MFS MONOCARBOXYLATE TRANSPORTER"/>
    <property type="match status" value="1"/>
</dbReference>
<sequence>MDARSNHLGLVQDIGQPVMVDSTLDSAYLTVVAGFAFSFGAFQDYYTDKMPIAGSESSATIGTTAIGTMYIASPFVIFLCRCTPRWTRWYCFLGLLGAAATMLFGSFSTTVTQLVMTQGFLFGLSGCFAYCPYMVYIDEWFVRRRGMAYGIVWSAIGCASAILPLAFENLLATHGFRITLRIWGGVLCLLSAPIALFIKPRVPYASTTSMPPVKLRCILSKRSVFYQVTNILQATGYFLPGIYLPTYARGSFTVSPFFSTLTLLLANISATVGTITMGSLTDKFHPTTCNLISGLGTCISCLAIWGVSSSLGGLYAFCVFYGLFAGSYTSIWSGIMRDVAREAESNGQGFVDQSLIFGWLCIGRGLANIASGPLSGALLKGMPWKGRAPGGYGSGYGTLIVYTGVSGLLSGANVVWHSLGWV</sequence>
<dbReference type="InterPro" id="IPR011701">
    <property type="entry name" value="MFS"/>
</dbReference>
<keyword evidence="3" id="KW-0812">Transmembrane</keyword>
<evidence type="ECO:0000256" key="2">
    <source>
        <dbReference type="ARBA" id="ARBA00006727"/>
    </source>
</evidence>
<dbReference type="Pfam" id="PF07690">
    <property type="entry name" value="MFS_1"/>
    <property type="match status" value="1"/>
</dbReference>
<feature type="transmembrane region" description="Helical" evidence="3">
    <location>
        <begin position="147"/>
        <end position="166"/>
    </location>
</feature>
<evidence type="ECO:0000256" key="1">
    <source>
        <dbReference type="ARBA" id="ARBA00004141"/>
    </source>
</evidence>
<feature type="transmembrane region" description="Helical" evidence="3">
    <location>
        <begin position="314"/>
        <end position="335"/>
    </location>
</feature>
<organism evidence="4 5">
    <name type="scientific">Phialemonium thermophilum</name>
    <dbReference type="NCBI Taxonomy" id="223376"/>
    <lineage>
        <taxon>Eukaryota</taxon>
        <taxon>Fungi</taxon>
        <taxon>Dikarya</taxon>
        <taxon>Ascomycota</taxon>
        <taxon>Pezizomycotina</taxon>
        <taxon>Sordariomycetes</taxon>
        <taxon>Sordariomycetidae</taxon>
        <taxon>Cephalothecales</taxon>
        <taxon>Cephalothecaceae</taxon>
        <taxon>Phialemonium</taxon>
    </lineage>
</organism>
<evidence type="ECO:0008006" key="6">
    <source>
        <dbReference type="Google" id="ProtNLM"/>
    </source>
</evidence>
<feature type="transmembrane region" description="Helical" evidence="3">
    <location>
        <begin position="256"/>
        <end position="277"/>
    </location>
</feature>
<feature type="transmembrane region" description="Helical" evidence="3">
    <location>
        <begin position="224"/>
        <end position="244"/>
    </location>
</feature>